<keyword evidence="1" id="KW-0805">Transcription regulation</keyword>
<evidence type="ECO:0000256" key="3">
    <source>
        <dbReference type="ARBA" id="ARBA00023163"/>
    </source>
</evidence>
<dbReference type="GO" id="GO:0003700">
    <property type="term" value="F:DNA-binding transcription factor activity"/>
    <property type="evidence" value="ECO:0007669"/>
    <property type="project" value="TreeGrafter"/>
</dbReference>
<dbReference type="SUPFAM" id="SSF46689">
    <property type="entry name" value="Homeodomain-like"/>
    <property type="match status" value="1"/>
</dbReference>
<evidence type="ECO:0000256" key="4">
    <source>
        <dbReference type="PROSITE-ProRule" id="PRU00335"/>
    </source>
</evidence>
<dbReference type="Pfam" id="PF00440">
    <property type="entry name" value="TetR_N"/>
    <property type="match status" value="1"/>
</dbReference>
<gene>
    <name evidence="6" type="ORF">AVR91_0230020</name>
</gene>
<dbReference type="Proteomes" id="UP000076660">
    <property type="component" value="Unassembled WGS sequence"/>
</dbReference>
<dbReference type="PRINTS" id="PR00455">
    <property type="entry name" value="HTHTETR"/>
</dbReference>
<dbReference type="InterPro" id="IPR023772">
    <property type="entry name" value="DNA-bd_HTH_TetR-type_CS"/>
</dbReference>
<dbReference type="InterPro" id="IPR009057">
    <property type="entry name" value="Homeodomain-like_sf"/>
</dbReference>
<name>A0A1W2LLS9_9PSEU</name>
<organism evidence="6 7">
    <name type="scientific">Amycolatopsis keratiniphila subsp. keratiniphila</name>
    <dbReference type="NCBI Taxonomy" id="227715"/>
    <lineage>
        <taxon>Bacteria</taxon>
        <taxon>Bacillati</taxon>
        <taxon>Actinomycetota</taxon>
        <taxon>Actinomycetes</taxon>
        <taxon>Pseudonocardiales</taxon>
        <taxon>Pseudonocardiaceae</taxon>
        <taxon>Amycolatopsis</taxon>
        <taxon>Amycolatopsis japonica group</taxon>
    </lineage>
</organism>
<keyword evidence="2 4" id="KW-0238">DNA-binding</keyword>
<proteinExistence type="predicted"/>
<evidence type="ECO:0000256" key="2">
    <source>
        <dbReference type="ARBA" id="ARBA00023125"/>
    </source>
</evidence>
<sequence length="244" mass="25853">MRISSARYRRGPLLAELPEHGSPKAARILAAAGELLLSRGSKGVTIAEVATKAHVGKGTVYLYWKTKEDLLLGLISRDFVALADEVVAAVTADPELARPSRLGPNMLEVAARHPYVNALQTGDDVLLGVLAEDPRSATLLETLGAGAFLHHILPIWRRHDLARTDWEVADQAFALQALLAGFLTAAPSIGSRLPVDDPARVFAASITALLGPERATPEQVKLAAEEGIRSLEGGRAVALGIISG</sequence>
<dbReference type="PROSITE" id="PS50977">
    <property type="entry name" value="HTH_TETR_2"/>
    <property type="match status" value="1"/>
</dbReference>
<dbReference type="PANTHER" id="PTHR30055:SF234">
    <property type="entry name" value="HTH-TYPE TRANSCRIPTIONAL REGULATOR BETI"/>
    <property type="match status" value="1"/>
</dbReference>
<dbReference type="EMBL" id="LQMT02000032">
    <property type="protein sequence ID" value="ONF63953.1"/>
    <property type="molecule type" value="Genomic_DNA"/>
</dbReference>
<feature type="DNA-binding region" description="H-T-H motif" evidence="4">
    <location>
        <begin position="45"/>
        <end position="64"/>
    </location>
</feature>
<comment type="caution">
    <text evidence="6">The sequence shown here is derived from an EMBL/GenBank/DDBJ whole genome shotgun (WGS) entry which is preliminary data.</text>
</comment>
<accession>A0A1W2LLS9</accession>
<protein>
    <submittedName>
        <fullName evidence="6">TetR family transcriptional regulator</fullName>
    </submittedName>
</protein>
<dbReference type="PROSITE" id="PS01081">
    <property type="entry name" value="HTH_TETR_1"/>
    <property type="match status" value="1"/>
</dbReference>
<dbReference type="InterPro" id="IPR001647">
    <property type="entry name" value="HTH_TetR"/>
</dbReference>
<dbReference type="AlphaFoldDB" id="A0A1W2LLS9"/>
<evidence type="ECO:0000259" key="5">
    <source>
        <dbReference type="PROSITE" id="PS50977"/>
    </source>
</evidence>
<feature type="domain" description="HTH tetR-type" evidence="5">
    <location>
        <begin position="22"/>
        <end position="82"/>
    </location>
</feature>
<evidence type="ECO:0000313" key="7">
    <source>
        <dbReference type="Proteomes" id="UP000076660"/>
    </source>
</evidence>
<reference evidence="6 7" key="1">
    <citation type="submission" date="2016-12" db="EMBL/GenBank/DDBJ databases">
        <title>Amycolatopsis keratiniphila subsp. keratiniphila genome sequencing and assembly.</title>
        <authorList>
            <person name="Mayilraj S."/>
            <person name="Kaur N."/>
        </authorList>
    </citation>
    <scope>NUCLEOTIDE SEQUENCE [LARGE SCALE GENOMIC DNA]</scope>
    <source>
        <strain evidence="6 7">DSM 44409</strain>
    </source>
</reference>
<evidence type="ECO:0000256" key="1">
    <source>
        <dbReference type="ARBA" id="ARBA00023015"/>
    </source>
</evidence>
<dbReference type="PANTHER" id="PTHR30055">
    <property type="entry name" value="HTH-TYPE TRANSCRIPTIONAL REGULATOR RUTR"/>
    <property type="match status" value="1"/>
</dbReference>
<keyword evidence="3" id="KW-0804">Transcription</keyword>
<evidence type="ECO:0000313" key="6">
    <source>
        <dbReference type="EMBL" id="ONF63953.1"/>
    </source>
</evidence>
<dbReference type="InterPro" id="IPR050109">
    <property type="entry name" value="HTH-type_TetR-like_transc_reg"/>
</dbReference>
<dbReference type="GO" id="GO:0000976">
    <property type="term" value="F:transcription cis-regulatory region binding"/>
    <property type="evidence" value="ECO:0007669"/>
    <property type="project" value="TreeGrafter"/>
</dbReference>
<dbReference type="Gene3D" id="1.10.357.10">
    <property type="entry name" value="Tetracycline Repressor, domain 2"/>
    <property type="match status" value="1"/>
</dbReference>